<evidence type="ECO:0000313" key="1">
    <source>
        <dbReference type="EMBL" id="NGM50428.1"/>
    </source>
</evidence>
<sequence>MRLSAIAFESLAREGGTTIVVPWIDGVSLIDFVAAFEREQGFDKLSSEERGGLIPEYFRFGPLDRHYLGRGDWPTGDDGTVLLGCQCGEWACDPFYARIEVEGDVVRWSAFGRYAGDEGYAGLAPIAFARDAYEEALRSLPVVEP</sequence>
<dbReference type="EMBL" id="JAAKGT010000005">
    <property type="protein sequence ID" value="NGM50428.1"/>
    <property type="molecule type" value="Genomic_DNA"/>
</dbReference>
<accession>A0A6G4QZR5</accession>
<name>A0A6G4QZR5_9CAUL</name>
<reference evidence="1" key="1">
    <citation type="submission" date="2020-02" db="EMBL/GenBank/DDBJ databases">
        <authorList>
            <person name="Gao J."/>
            <person name="Sun J."/>
        </authorList>
    </citation>
    <scope>NUCLEOTIDE SEQUENCE</scope>
    <source>
        <strain evidence="1">602-2</strain>
    </source>
</reference>
<protein>
    <submittedName>
        <fullName evidence="1">Uncharacterized protein</fullName>
    </submittedName>
</protein>
<proteinExistence type="predicted"/>
<dbReference type="AlphaFoldDB" id="A0A6G4QZR5"/>
<dbReference type="RefSeq" id="WP_165259091.1">
    <property type="nucleotide sequence ID" value="NZ_JAAKGT010000005.1"/>
</dbReference>
<organism evidence="1">
    <name type="scientific">Caulobacter sp. 602-2</name>
    <dbReference type="NCBI Taxonomy" id="2710887"/>
    <lineage>
        <taxon>Bacteria</taxon>
        <taxon>Pseudomonadati</taxon>
        <taxon>Pseudomonadota</taxon>
        <taxon>Alphaproteobacteria</taxon>
        <taxon>Caulobacterales</taxon>
        <taxon>Caulobacteraceae</taxon>
        <taxon>Caulobacter</taxon>
    </lineage>
</organism>
<gene>
    <name evidence="1" type="ORF">G5B46_12485</name>
</gene>
<comment type="caution">
    <text evidence="1">The sequence shown here is derived from an EMBL/GenBank/DDBJ whole genome shotgun (WGS) entry which is preliminary data.</text>
</comment>